<evidence type="ECO:0000256" key="12">
    <source>
        <dbReference type="PIRSR" id="PIRSR600183-50"/>
    </source>
</evidence>
<dbReference type="HAMAP" id="MF_00198">
    <property type="entry name" value="Spermidine_synth"/>
    <property type="match status" value="1"/>
</dbReference>
<feature type="binding site" evidence="11">
    <location>
        <position position="394"/>
    </location>
    <ligand>
        <name>S-methyl-5'-thioadenosine</name>
        <dbReference type="ChEBI" id="CHEBI:17509"/>
    </ligand>
</feature>
<comment type="caution">
    <text evidence="11">Lacks conserved residue(s) required for the propagation of feature annotation.</text>
</comment>
<feature type="binding site" evidence="11">
    <location>
        <position position="467"/>
    </location>
    <ligand>
        <name>S-methyl-5'-thioadenosine</name>
        <dbReference type="ChEBI" id="CHEBI:17509"/>
    </ligand>
</feature>
<keyword evidence="5" id="KW-0210">Decarboxylase</keyword>
<gene>
    <name evidence="15" type="primary">ldc</name>
    <name evidence="11" type="synonym">speE</name>
    <name evidence="15" type="ORF">LAUMK13_05235</name>
</gene>
<dbReference type="SUPFAM" id="SSF50621">
    <property type="entry name" value="Alanine racemase C-terminal domain-like"/>
    <property type="match status" value="1"/>
</dbReference>
<dbReference type="InterPro" id="IPR022644">
    <property type="entry name" value="De-COase2_N"/>
</dbReference>
<dbReference type="Pfam" id="PF02784">
    <property type="entry name" value="Orn_Arg_deC_N"/>
    <property type="match status" value="1"/>
</dbReference>
<dbReference type="PANTHER" id="PTHR11482:SF6">
    <property type="entry name" value="ORNITHINE DECARBOXYLASE 1-RELATED"/>
    <property type="match status" value="1"/>
</dbReference>
<dbReference type="FunFam" id="3.20.20.10:FF:000008">
    <property type="entry name" value="Ornithine decarboxylase"/>
    <property type="match status" value="1"/>
</dbReference>
<dbReference type="PANTHER" id="PTHR11482">
    <property type="entry name" value="ARGININE/DIAMINOPIMELATE/ORNITHINE DECARBOXYLASE"/>
    <property type="match status" value="1"/>
</dbReference>
<feature type="domain" description="PABS" evidence="14">
    <location>
        <begin position="367"/>
        <end position="614"/>
    </location>
</feature>
<evidence type="ECO:0000256" key="5">
    <source>
        <dbReference type="ARBA" id="ARBA00022793"/>
    </source>
</evidence>
<dbReference type="UniPathway" id="UPA00248">
    <property type="reaction ID" value="UER00314"/>
</dbReference>
<dbReference type="SUPFAM" id="SSF51419">
    <property type="entry name" value="PLP-binding barrel"/>
    <property type="match status" value="1"/>
</dbReference>
<keyword evidence="11" id="KW-0745">Spermidine biosynthesis</keyword>
<proteinExistence type="inferred from homology"/>
<evidence type="ECO:0000256" key="9">
    <source>
        <dbReference type="ARBA" id="ARBA00034115"/>
    </source>
</evidence>
<dbReference type="Gene3D" id="3.20.20.10">
    <property type="entry name" value="Alanine racemase"/>
    <property type="match status" value="1"/>
</dbReference>
<dbReference type="CDD" id="cd00622">
    <property type="entry name" value="PLPDE_III_ODC"/>
    <property type="match status" value="1"/>
</dbReference>
<comment type="cofactor">
    <cofactor evidence="1 12">
        <name>pyridoxal 5'-phosphate</name>
        <dbReference type="ChEBI" id="CHEBI:597326"/>
    </cofactor>
</comment>
<dbReference type="InterPro" id="IPR022657">
    <property type="entry name" value="De-COase2_CS"/>
</dbReference>
<feature type="binding site" evidence="11">
    <location>
        <begin position="505"/>
        <end position="506"/>
    </location>
    <ligand>
        <name>S-methyl-5'-thioadenosine</name>
        <dbReference type="ChEBI" id="CHEBI:17509"/>
    </ligand>
</feature>
<dbReference type="RefSeq" id="WP_075544634.1">
    <property type="nucleotide sequence ID" value="NZ_UPHQ01000276.1"/>
</dbReference>
<evidence type="ECO:0000259" key="14">
    <source>
        <dbReference type="PROSITE" id="PS51006"/>
    </source>
</evidence>
<comment type="catalytic activity">
    <reaction evidence="11">
        <text>S-adenosyl 3-(methylsulfanyl)propylamine + putrescine = S-methyl-5'-thioadenosine + spermidine + H(+)</text>
        <dbReference type="Rhea" id="RHEA:12721"/>
        <dbReference type="ChEBI" id="CHEBI:15378"/>
        <dbReference type="ChEBI" id="CHEBI:17509"/>
        <dbReference type="ChEBI" id="CHEBI:57443"/>
        <dbReference type="ChEBI" id="CHEBI:57834"/>
        <dbReference type="ChEBI" id="CHEBI:326268"/>
        <dbReference type="EC" id="2.5.1.16"/>
    </reaction>
</comment>
<evidence type="ECO:0000256" key="10">
    <source>
        <dbReference type="ARBA" id="ARBA00049127"/>
    </source>
</evidence>
<evidence type="ECO:0000256" key="8">
    <source>
        <dbReference type="ARBA" id="ARBA00023239"/>
    </source>
</evidence>
<reference evidence="15 16" key="1">
    <citation type="submission" date="2018-09" db="EMBL/GenBank/DDBJ databases">
        <authorList>
            <person name="Tagini F."/>
        </authorList>
    </citation>
    <scope>NUCLEOTIDE SEQUENCE [LARGE SCALE GENOMIC DNA]</scope>
    <source>
        <strain evidence="15 16">MK13</strain>
    </source>
</reference>
<keyword evidence="6 12" id="KW-0663">Pyridoxal phosphate</keyword>
<accession>A0A498QMA4</accession>
<sequence length="641" mass="68732">MPETPYLTIDLARVRDNFARLQAALPGASIRYAVKANPSEPILRLLAAEGAAFDVASVGEIHACRSAGIDGGRLTFGNTVKKPSAVAQASASGVRRFAFDTVAGLTAIAEHAPGAGVECRIAPAFPSSVTPFGHKFGCAPEEAAGLLNHARQLGLRPEGVCFHVGSQQLDPAAWELGIRCAAGIFAEFDGLTTVNAGGGFPIAYATDAPGLSAVADTIRSALERHFGARHPRLVIEPGRAIVGSAGVISAEVVSVRTGTDGHRWVYLDIGRYQGLAETENEYIRYRLTTDRDGDPVADAVLAGPTCDGDDVLYRSYPLPVTLRPGDGVQIDDAGAYTASYASVEFNGFTPLPTHFVGGAGVAAPGREIIEPLAPGLSRHWQLHEVICEARTPFQQLLIGKTAQGVALFSDGERQSTELSQLVYHEALLVPALLLAERIDRILVIGSGEGVVCQLAVAAGATHVDHVDIDRDAVRLCAEHLPYGYPTDELRRAEQGFGPVAVHYCDGREFVEQSTECYDVVVVDLPDERTGLAQHNRLYDVDFLRRCRVIGRVVVSQAGCPTLWRNESLRRAWRRFHETFDTVVYFGSDEHEWAFLSGLSGPIPEDPIAAMTARLPGLAYRPRTIDADSLAGCTVAPKSLRG</sequence>
<evidence type="ECO:0000256" key="3">
    <source>
        <dbReference type="ARBA" id="ARBA00008872"/>
    </source>
</evidence>
<evidence type="ECO:0000256" key="2">
    <source>
        <dbReference type="ARBA" id="ARBA00007867"/>
    </source>
</evidence>
<dbReference type="CDD" id="cd02440">
    <property type="entry name" value="AdoMet_MTases"/>
    <property type="match status" value="1"/>
</dbReference>
<comment type="pathway">
    <text evidence="9">Amine and polyamine biosynthesis; putrescine biosynthesis via L-ornithine pathway; putrescine from L-ornithine: step 1/1.</text>
</comment>
<dbReference type="InterPro" id="IPR022653">
    <property type="entry name" value="De-COase2_pyr-phos_BS"/>
</dbReference>
<dbReference type="InterPro" id="IPR029063">
    <property type="entry name" value="SAM-dependent_MTases_sf"/>
</dbReference>
<dbReference type="PRINTS" id="PR01182">
    <property type="entry name" value="ORNDCRBXLASE"/>
</dbReference>
<name>A0A498QMA4_9MYCO</name>
<dbReference type="GO" id="GO:0005737">
    <property type="term" value="C:cytoplasm"/>
    <property type="evidence" value="ECO:0007669"/>
    <property type="project" value="TreeGrafter"/>
</dbReference>
<dbReference type="InterPro" id="IPR029066">
    <property type="entry name" value="PLP-binding_barrel"/>
</dbReference>
<dbReference type="PRINTS" id="PR01179">
    <property type="entry name" value="ODADCRBXLASE"/>
</dbReference>
<keyword evidence="4 11" id="KW-0808">Transferase</keyword>
<dbReference type="InterPro" id="IPR000183">
    <property type="entry name" value="Orn/DAP/Arg_de-COase"/>
</dbReference>
<feature type="binding site" evidence="11">
    <location>
        <position position="448"/>
    </location>
    <ligand>
        <name>spermidine</name>
        <dbReference type="ChEBI" id="CHEBI:57834"/>
    </ligand>
</feature>
<keyword evidence="7 11" id="KW-0620">Polyamine biosynthesis</keyword>
<comment type="pathway">
    <text evidence="11">Amine and polyamine biosynthesis; spermidine biosynthesis; spermidine from putrescine: step 1/1.</text>
</comment>
<dbReference type="PROSITE" id="PS00879">
    <property type="entry name" value="ODR_DC_2_2"/>
    <property type="match status" value="1"/>
</dbReference>
<dbReference type="Gene3D" id="2.40.37.10">
    <property type="entry name" value="Lyase, Ornithine Decarboxylase, Chain A, domain 1"/>
    <property type="match status" value="1"/>
</dbReference>
<comment type="similarity">
    <text evidence="3">Belongs to the Orn/Lys/Arg decarboxylase class-II family.</text>
</comment>
<dbReference type="InterPro" id="IPR002433">
    <property type="entry name" value="Orn_de-COase"/>
</dbReference>
<organism evidence="15 16">
    <name type="scientific">Mycobacterium innocens</name>
    <dbReference type="NCBI Taxonomy" id="2341083"/>
    <lineage>
        <taxon>Bacteria</taxon>
        <taxon>Bacillati</taxon>
        <taxon>Actinomycetota</taxon>
        <taxon>Actinomycetes</taxon>
        <taxon>Mycobacteriales</taxon>
        <taxon>Mycobacteriaceae</taxon>
        <taxon>Mycobacterium</taxon>
    </lineage>
</organism>
<dbReference type="Proteomes" id="UP000267289">
    <property type="component" value="Unassembled WGS sequence"/>
</dbReference>
<dbReference type="SUPFAM" id="SSF53335">
    <property type="entry name" value="S-adenosyl-L-methionine-dependent methyltransferases"/>
    <property type="match status" value="1"/>
</dbReference>
<dbReference type="GO" id="GO:0004766">
    <property type="term" value="F:spermidine synthase activity"/>
    <property type="evidence" value="ECO:0007669"/>
    <property type="project" value="UniProtKB-UniRule"/>
</dbReference>
<evidence type="ECO:0000256" key="11">
    <source>
        <dbReference type="HAMAP-Rule" id="MF_00198"/>
    </source>
</evidence>
<dbReference type="PROSITE" id="PS00878">
    <property type="entry name" value="ODR_DC_2_1"/>
    <property type="match status" value="1"/>
</dbReference>
<comment type="similarity">
    <text evidence="2 11">Belongs to the spermidine/spermine synthase family.</text>
</comment>
<comment type="subunit">
    <text evidence="11">Homodimer or homotetramer.</text>
</comment>
<dbReference type="GO" id="GO:0004586">
    <property type="term" value="F:ornithine decarboxylase activity"/>
    <property type="evidence" value="ECO:0007669"/>
    <property type="project" value="UniProtKB-EC"/>
</dbReference>
<dbReference type="EMBL" id="UPHQ01000276">
    <property type="protein sequence ID" value="VBA44854.1"/>
    <property type="molecule type" value="Genomic_DNA"/>
</dbReference>
<feature type="active site" description="Proton acceptor" evidence="11 13">
    <location>
        <position position="523"/>
    </location>
</feature>
<dbReference type="Pfam" id="PF01564">
    <property type="entry name" value="Spermine_synth"/>
    <property type="match status" value="1"/>
</dbReference>
<dbReference type="InterPro" id="IPR030374">
    <property type="entry name" value="PABS"/>
</dbReference>
<protein>
    <recommendedName>
        <fullName evidence="11">Polyamine aminopropyltransferase</fullName>
    </recommendedName>
    <alternativeName>
        <fullName evidence="11">Putrescine aminopropyltransferase</fullName>
        <shortName evidence="11">PAPT</shortName>
    </alternativeName>
    <alternativeName>
        <fullName evidence="11">Spermidine synthase</fullName>
        <shortName evidence="11">SPDS</shortName>
        <shortName evidence="11">SPDSY</shortName>
        <ecNumber evidence="11">2.5.1.16</ecNumber>
    </alternativeName>
</protein>
<evidence type="ECO:0000256" key="1">
    <source>
        <dbReference type="ARBA" id="ARBA00001933"/>
    </source>
</evidence>
<dbReference type="PROSITE" id="PS51006">
    <property type="entry name" value="PABS_2"/>
    <property type="match status" value="1"/>
</dbReference>
<feature type="active site" description="Proton donor" evidence="12">
    <location>
        <position position="306"/>
    </location>
</feature>
<dbReference type="Gene3D" id="3.40.50.150">
    <property type="entry name" value="Vaccinia Virus protein VP39"/>
    <property type="match status" value="1"/>
</dbReference>
<feature type="binding site" evidence="11">
    <location>
        <position position="424"/>
    </location>
    <ligand>
        <name>spermidine</name>
        <dbReference type="ChEBI" id="CHEBI:57834"/>
    </ligand>
</feature>
<dbReference type="InterPro" id="IPR001045">
    <property type="entry name" value="Spermi_synthase"/>
</dbReference>
<evidence type="ECO:0000256" key="7">
    <source>
        <dbReference type="ARBA" id="ARBA00023115"/>
    </source>
</evidence>
<dbReference type="EC" id="2.5.1.16" evidence="11"/>
<evidence type="ECO:0000313" key="16">
    <source>
        <dbReference type="Proteomes" id="UP000267289"/>
    </source>
</evidence>
<keyword evidence="8 15" id="KW-0456">Lyase</keyword>
<dbReference type="AlphaFoldDB" id="A0A498QMA4"/>
<dbReference type="GO" id="GO:0008295">
    <property type="term" value="P:spermidine biosynthetic process"/>
    <property type="evidence" value="ECO:0007669"/>
    <property type="project" value="UniProtKB-UniRule"/>
</dbReference>
<evidence type="ECO:0000256" key="13">
    <source>
        <dbReference type="PROSITE-ProRule" id="PRU00354"/>
    </source>
</evidence>
<feature type="modified residue" description="N6-(pyridoxal phosphate)lysine" evidence="12">
    <location>
        <position position="35"/>
    </location>
</feature>
<keyword evidence="16" id="KW-1185">Reference proteome</keyword>
<comment type="catalytic activity">
    <reaction evidence="10">
        <text>L-ornithine + H(+) = putrescine + CO2</text>
        <dbReference type="Rhea" id="RHEA:22964"/>
        <dbReference type="ChEBI" id="CHEBI:15378"/>
        <dbReference type="ChEBI" id="CHEBI:16526"/>
        <dbReference type="ChEBI" id="CHEBI:46911"/>
        <dbReference type="ChEBI" id="CHEBI:326268"/>
        <dbReference type="EC" id="4.1.1.17"/>
    </reaction>
</comment>
<dbReference type="GO" id="GO:0033387">
    <property type="term" value="P:putrescine biosynthetic process from arginine, via ornithine"/>
    <property type="evidence" value="ECO:0007669"/>
    <property type="project" value="TreeGrafter"/>
</dbReference>
<comment type="function">
    <text evidence="11">Catalyzes the irreversible transfer of a propylamine group from the amino donor S-adenosylmethioninamine (decarboxy-AdoMet) to putrescine (1,4-diaminobutane) to yield spermidine.</text>
</comment>
<dbReference type="InterPro" id="IPR009006">
    <property type="entry name" value="Ala_racemase/Decarboxylase_C"/>
</dbReference>
<evidence type="ECO:0000256" key="4">
    <source>
        <dbReference type="ARBA" id="ARBA00022679"/>
    </source>
</evidence>
<evidence type="ECO:0000256" key="6">
    <source>
        <dbReference type="ARBA" id="ARBA00022898"/>
    </source>
</evidence>
<evidence type="ECO:0000313" key="15">
    <source>
        <dbReference type="EMBL" id="VBA44854.1"/>
    </source>
</evidence>